<protein>
    <submittedName>
        <fullName evidence="1">Unannotated protein</fullName>
    </submittedName>
</protein>
<name>A0A6J6CFZ5_9ZZZZ</name>
<gene>
    <name evidence="1" type="ORF">UFOPK1421_01154</name>
</gene>
<proteinExistence type="predicted"/>
<dbReference type="PANTHER" id="PTHR43293:SF3">
    <property type="entry name" value="CHOLESTEROL RING-CLEAVING HYDROLASE IPDB SUBUNIT"/>
    <property type="match status" value="1"/>
</dbReference>
<reference evidence="1" key="1">
    <citation type="submission" date="2020-05" db="EMBL/GenBank/DDBJ databases">
        <authorList>
            <person name="Chiriac C."/>
            <person name="Salcher M."/>
            <person name="Ghai R."/>
            <person name="Kavagutti S V."/>
        </authorList>
    </citation>
    <scope>NUCLEOTIDE SEQUENCE</scope>
</reference>
<dbReference type="GO" id="GO:0008410">
    <property type="term" value="F:CoA-transferase activity"/>
    <property type="evidence" value="ECO:0007669"/>
    <property type="project" value="InterPro"/>
</dbReference>
<dbReference type="EMBL" id="CAEZSL010000136">
    <property type="protein sequence ID" value="CAB4549093.1"/>
    <property type="molecule type" value="Genomic_DNA"/>
</dbReference>
<dbReference type="InterPro" id="IPR037171">
    <property type="entry name" value="NagB/RpiA_transferase-like"/>
</dbReference>
<dbReference type="Pfam" id="PF01144">
    <property type="entry name" value="CoA_trans"/>
    <property type="match status" value="1"/>
</dbReference>
<dbReference type="AlphaFoldDB" id="A0A6J6CFZ5"/>
<dbReference type="SUPFAM" id="SSF100950">
    <property type="entry name" value="NagB/RpiA/CoA transferase-like"/>
    <property type="match status" value="1"/>
</dbReference>
<evidence type="ECO:0000313" key="1">
    <source>
        <dbReference type="EMBL" id="CAB4549093.1"/>
    </source>
</evidence>
<dbReference type="SMART" id="SM00882">
    <property type="entry name" value="CoA_trans"/>
    <property type="match status" value="1"/>
</dbReference>
<dbReference type="PANTHER" id="PTHR43293">
    <property type="entry name" value="ACETATE COA-TRANSFERASE YDIF"/>
    <property type="match status" value="1"/>
</dbReference>
<dbReference type="InterPro" id="IPR004165">
    <property type="entry name" value="CoA_trans_fam_I"/>
</dbReference>
<organism evidence="1">
    <name type="scientific">freshwater metagenome</name>
    <dbReference type="NCBI Taxonomy" id="449393"/>
    <lineage>
        <taxon>unclassified sequences</taxon>
        <taxon>metagenomes</taxon>
        <taxon>ecological metagenomes</taxon>
    </lineage>
</organism>
<sequence length="251" mass="26874">MSDTPVLADVIAVACAEAWRGDGEIFASGMGVMQMLGARLARATFEPDLMISDGEAFFIAGDLPIGGTDKVVEGWIPFRSVFDTVAGGRRHVMMGASQIDRYGNTNIANIGPWAKPKSQLLGVRGGPGNTVNNATSFFIPKHQTAVFVPVVDMVSGVGYDRAKKVGGFIAQRHDLRRVITNLGVFDFNTPDHAMRLVTLHPGVSLDDVVSNTGFELVIPDEILISRGPTAQESAAINIIDPKGLRLREIAS</sequence>
<dbReference type="Gene3D" id="3.40.1080.10">
    <property type="entry name" value="Glutaconate Coenzyme A-transferase"/>
    <property type="match status" value="1"/>
</dbReference>
<accession>A0A6J6CFZ5</accession>